<dbReference type="PANTHER" id="PTHR46161">
    <property type="entry name" value="NUCLEOSIDE DIPHOSPHATE KINASE"/>
    <property type="match status" value="1"/>
</dbReference>
<dbReference type="Proteomes" id="UP000314982">
    <property type="component" value="Unassembled WGS sequence"/>
</dbReference>
<dbReference type="GO" id="GO:0003341">
    <property type="term" value="P:cilium movement"/>
    <property type="evidence" value="ECO:0007669"/>
    <property type="project" value="TreeGrafter"/>
</dbReference>
<comment type="caution">
    <text evidence="2">Lacks conserved residue(s) required for the propagation of feature annotation.</text>
</comment>
<evidence type="ECO:0000256" key="3">
    <source>
        <dbReference type="SAM" id="MobiDB-lite"/>
    </source>
</evidence>
<evidence type="ECO:0000256" key="2">
    <source>
        <dbReference type="PROSITE-ProRule" id="PRU00706"/>
    </source>
</evidence>
<evidence type="ECO:0000259" key="4">
    <source>
        <dbReference type="SMART" id="SM00562"/>
    </source>
</evidence>
<evidence type="ECO:0000313" key="6">
    <source>
        <dbReference type="Proteomes" id="UP000314982"/>
    </source>
</evidence>
<feature type="region of interest" description="Disordered" evidence="3">
    <location>
        <begin position="87"/>
        <end position="120"/>
    </location>
</feature>
<dbReference type="GO" id="GO:1902176">
    <property type="term" value="P:negative regulation of oxidative stress-induced intrinsic apoptotic signaling pathway"/>
    <property type="evidence" value="ECO:0007669"/>
    <property type="project" value="TreeGrafter"/>
</dbReference>
<feature type="domain" description="Nucleoside diphosphate kinase-like" evidence="4">
    <location>
        <begin position="1"/>
        <end position="85"/>
    </location>
</feature>
<proteinExistence type="inferred from homology"/>
<dbReference type="InterPro" id="IPR034907">
    <property type="entry name" value="NDK-like_dom"/>
</dbReference>
<evidence type="ECO:0000313" key="5">
    <source>
        <dbReference type="Ensembl" id="ENSHHUP00000005207.1"/>
    </source>
</evidence>
<sequence length="120" mass="12892">MQHHLNPCLCSGPCMLLVLTKEHAVEEWRSMMGPTDPGLAQVTAPGSLRSRFALDILHNALHGSSNQEHAQEKIHFLFGDVITSDGDLTSNGELDPTPTVETGEAARPGGLGTSRSHQAR</sequence>
<reference evidence="5" key="3">
    <citation type="submission" date="2025-09" db="UniProtKB">
        <authorList>
            <consortium name="Ensembl"/>
        </authorList>
    </citation>
    <scope>IDENTIFICATION</scope>
</reference>
<dbReference type="SUPFAM" id="SSF54919">
    <property type="entry name" value="Nucleoside diphosphate kinase, NDK"/>
    <property type="match status" value="1"/>
</dbReference>
<dbReference type="AlphaFoldDB" id="A0A4W5JNE6"/>
<dbReference type="STRING" id="62062.ENSHHUP00000005207"/>
<dbReference type="GeneTree" id="ENSGT00940000164537"/>
<dbReference type="Ensembl" id="ENSHHUT00000005376.1">
    <property type="protein sequence ID" value="ENSHHUP00000005207.1"/>
    <property type="gene ID" value="ENSHHUG00000003240.1"/>
</dbReference>
<dbReference type="InterPro" id="IPR036850">
    <property type="entry name" value="NDK-like_dom_sf"/>
</dbReference>
<dbReference type="Pfam" id="PF00334">
    <property type="entry name" value="NDK"/>
    <property type="match status" value="1"/>
</dbReference>
<comment type="similarity">
    <text evidence="1 2">Belongs to the NDK family.</text>
</comment>
<dbReference type="PROSITE" id="PS51374">
    <property type="entry name" value="NDPK_LIKE"/>
    <property type="match status" value="1"/>
</dbReference>
<evidence type="ECO:0000256" key="1">
    <source>
        <dbReference type="ARBA" id="ARBA00008142"/>
    </source>
</evidence>
<accession>A0A4W5JNE6</accession>
<dbReference type="GO" id="GO:0005929">
    <property type="term" value="C:cilium"/>
    <property type="evidence" value="ECO:0007669"/>
    <property type="project" value="TreeGrafter"/>
</dbReference>
<dbReference type="Gene3D" id="3.30.70.141">
    <property type="entry name" value="Nucleoside diphosphate kinase-like domain"/>
    <property type="match status" value="1"/>
</dbReference>
<reference evidence="6" key="1">
    <citation type="submission" date="2018-06" db="EMBL/GenBank/DDBJ databases">
        <title>Genome assembly of Danube salmon.</title>
        <authorList>
            <person name="Macqueen D.J."/>
            <person name="Gundappa M.K."/>
        </authorList>
    </citation>
    <scope>NUCLEOTIDE SEQUENCE [LARGE SCALE GENOMIC DNA]</scope>
</reference>
<dbReference type="PANTHER" id="PTHR46161:SF1">
    <property type="entry name" value="NUCLEOSIDE DIPHOSPHATE KINASE HOMOLOG 5"/>
    <property type="match status" value="1"/>
</dbReference>
<dbReference type="SMART" id="SM00562">
    <property type="entry name" value="NDK"/>
    <property type="match status" value="1"/>
</dbReference>
<keyword evidence="6" id="KW-1185">Reference proteome</keyword>
<name>A0A4W5JNE6_9TELE</name>
<reference evidence="5" key="2">
    <citation type="submission" date="2025-08" db="UniProtKB">
        <authorList>
            <consortium name="Ensembl"/>
        </authorList>
    </citation>
    <scope>IDENTIFICATION</scope>
</reference>
<protein>
    <recommendedName>
        <fullName evidence="4">Nucleoside diphosphate kinase-like domain-containing protein</fullName>
    </recommendedName>
</protein>
<organism evidence="5 6">
    <name type="scientific">Hucho hucho</name>
    <name type="common">huchen</name>
    <dbReference type="NCBI Taxonomy" id="62062"/>
    <lineage>
        <taxon>Eukaryota</taxon>
        <taxon>Metazoa</taxon>
        <taxon>Chordata</taxon>
        <taxon>Craniata</taxon>
        <taxon>Vertebrata</taxon>
        <taxon>Euteleostomi</taxon>
        <taxon>Actinopterygii</taxon>
        <taxon>Neopterygii</taxon>
        <taxon>Teleostei</taxon>
        <taxon>Protacanthopterygii</taxon>
        <taxon>Salmoniformes</taxon>
        <taxon>Salmonidae</taxon>
        <taxon>Salmoninae</taxon>
        <taxon>Hucho</taxon>
    </lineage>
</organism>